<dbReference type="InterPro" id="IPR027417">
    <property type="entry name" value="P-loop_NTPase"/>
</dbReference>
<gene>
    <name evidence="4" type="ORF">EV216_12425</name>
</gene>
<accession>A0A4V2R3S9</accession>
<evidence type="ECO:0000256" key="2">
    <source>
        <dbReference type="ARBA" id="ARBA00022840"/>
    </source>
</evidence>
<dbReference type="GO" id="GO:0005886">
    <property type="term" value="C:plasma membrane"/>
    <property type="evidence" value="ECO:0007669"/>
    <property type="project" value="TreeGrafter"/>
</dbReference>
<dbReference type="SUPFAM" id="SSF52540">
    <property type="entry name" value="P-loop containing nucleoside triphosphate hydrolases"/>
    <property type="match status" value="1"/>
</dbReference>
<dbReference type="OrthoDB" id="9775724at2"/>
<reference evidence="4 5" key="1">
    <citation type="submission" date="2019-03" db="EMBL/GenBank/DDBJ databases">
        <title>Genomic Encyclopedia of Type Strains, Phase IV (KMG-IV): sequencing the most valuable type-strain genomes for metagenomic binning, comparative biology and taxonomic classification.</title>
        <authorList>
            <person name="Goeker M."/>
        </authorList>
    </citation>
    <scope>NUCLEOTIDE SEQUENCE [LARGE SCALE GENOMIC DNA]</scope>
    <source>
        <strain evidence="4 5">DSM 21153</strain>
    </source>
</reference>
<dbReference type="RefSeq" id="WP_132696216.1">
    <property type="nucleotide sequence ID" value="NZ_SLVM01000024.1"/>
</dbReference>
<dbReference type="InterPro" id="IPR002586">
    <property type="entry name" value="CobQ/CobB/MinD/ParA_Nub-bd_dom"/>
</dbReference>
<dbReference type="InterPro" id="IPR050445">
    <property type="entry name" value="Bact_polysacc_biosynth/exp"/>
</dbReference>
<evidence type="ECO:0000256" key="1">
    <source>
        <dbReference type="ARBA" id="ARBA00022741"/>
    </source>
</evidence>
<comment type="caution">
    <text evidence="4">The sequence shown here is derived from an EMBL/GenBank/DDBJ whole genome shotgun (WGS) entry which is preliminary data.</text>
</comment>
<dbReference type="CDD" id="cd05387">
    <property type="entry name" value="BY-kinase"/>
    <property type="match status" value="1"/>
</dbReference>
<sequence length="272" mass="30220">MEKLQAALEKARKTRTGQGAMVPARHQLQARPAETVPETDALWQALAPFEVDERRLIDHLVVTREAGAAATPFDILRTKVLLQMRQNGWKRLAITSPMPGSGKTTIACNLALGLGRQRDLRSILLDLDLRDPSVHRFFETEPPHGIGEVLTGAVPFARNALRYGDNVALSMARHPETDPTRLLLAEDTVDMLDAIEAAYKPDVMIFDLPSVLVNDDTRAFLKNADCALIVIRAEDTRFAQFDTCEREIAEHTNVLGVVLNAYRYGDSPREAN</sequence>
<dbReference type="PANTHER" id="PTHR32309:SF13">
    <property type="entry name" value="FERRIC ENTEROBACTIN TRANSPORT PROTEIN FEPE"/>
    <property type="match status" value="1"/>
</dbReference>
<organism evidence="4 5">
    <name type="scientific">Rhodovulum steppense</name>
    <dbReference type="NCBI Taxonomy" id="540251"/>
    <lineage>
        <taxon>Bacteria</taxon>
        <taxon>Pseudomonadati</taxon>
        <taxon>Pseudomonadota</taxon>
        <taxon>Alphaproteobacteria</taxon>
        <taxon>Rhodobacterales</taxon>
        <taxon>Paracoccaceae</taxon>
        <taxon>Rhodovulum</taxon>
    </lineage>
</organism>
<proteinExistence type="predicted"/>
<evidence type="ECO:0000313" key="5">
    <source>
        <dbReference type="Proteomes" id="UP000295277"/>
    </source>
</evidence>
<dbReference type="EMBL" id="SLVM01000024">
    <property type="protein sequence ID" value="TCM78978.1"/>
    <property type="molecule type" value="Genomic_DNA"/>
</dbReference>
<evidence type="ECO:0000313" key="4">
    <source>
        <dbReference type="EMBL" id="TCM78978.1"/>
    </source>
</evidence>
<feature type="domain" description="CobQ/CobB/MinD/ParA nucleotide binding" evidence="3">
    <location>
        <begin position="92"/>
        <end position="265"/>
    </location>
</feature>
<dbReference type="Gene3D" id="3.40.50.300">
    <property type="entry name" value="P-loop containing nucleotide triphosphate hydrolases"/>
    <property type="match status" value="1"/>
</dbReference>
<keyword evidence="2" id="KW-0067">ATP-binding</keyword>
<keyword evidence="1" id="KW-0547">Nucleotide-binding</keyword>
<dbReference type="PANTHER" id="PTHR32309">
    <property type="entry name" value="TYROSINE-PROTEIN KINASE"/>
    <property type="match status" value="1"/>
</dbReference>
<dbReference type="InterPro" id="IPR005702">
    <property type="entry name" value="Wzc-like_C"/>
</dbReference>
<dbReference type="GO" id="GO:0004713">
    <property type="term" value="F:protein tyrosine kinase activity"/>
    <property type="evidence" value="ECO:0007669"/>
    <property type="project" value="TreeGrafter"/>
</dbReference>
<dbReference type="Proteomes" id="UP000295277">
    <property type="component" value="Unassembled WGS sequence"/>
</dbReference>
<dbReference type="AlphaFoldDB" id="A0A4V2R3S9"/>
<protein>
    <submittedName>
        <fullName evidence="4">CobQ/CobB/MinD/ParA family nucleotide binding protein</fullName>
    </submittedName>
</protein>
<evidence type="ECO:0000259" key="3">
    <source>
        <dbReference type="Pfam" id="PF01656"/>
    </source>
</evidence>
<dbReference type="Pfam" id="PF01656">
    <property type="entry name" value="CbiA"/>
    <property type="match status" value="1"/>
</dbReference>
<keyword evidence="5" id="KW-1185">Reference proteome</keyword>
<name>A0A4V2R3S9_9RHOB</name>